<reference evidence="2" key="1">
    <citation type="journal article" date="2021" name="New Phytol.">
        <title>Evolutionary innovations through gain and loss of genes in the ectomycorrhizal Boletales.</title>
        <authorList>
            <person name="Wu G."/>
            <person name="Miyauchi S."/>
            <person name="Morin E."/>
            <person name="Kuo A."/>
            <person name="Drula E."/>
            <person name="Varga T."/>
            <person name="Kohler A."/>
            <person name="Feng B."/>
            <person name="Cao Y."/>
            <person name="Lipzen A."/>
            <person name="Daum C."/>
            <person name="Hundley H."/>
            <person name="Pangilinan J."/>
            <person name="Johnson J."/>
            <person name="Barry K."/>
            <person name="LaButti K."/>
            <person name="Ng V."/>
            <person name="Ahrendt S."/>
            <person name="Min B."/>
            <person name="Choi I.G."/>
            <person name="Park H."/>
            <person name="Plett J.M."/>
            <person name="Magnuson J."/>
            <person name="Spatafora J.W."/>
            <person name="Nagy L.G."/>
            <person name="Henrissat B."/>
            <person name="Grigoriev I.V."/>
            <person name="Yang Z.L."/>
            <person name="Xu J."/>
            <person name="Martin F.M."/>
        </authorList>
    </citation>
    <scope>NUCLEOTIDE SEQUENCE</scope>
    <source>
        <strain evidence="2">KKN 215</strain>
    </source>
</reference>
<accession>A0A8K0UYS5</accession>
<dbReference type="Proteomes" id="UP000813824">
    <property type="component" value="Unassembled WGS sequence"/>
</dbReference>
<sequence>MADQTRQFVSLGMFIIDEFEFIDPKQKTRRSEEPQIGGGGTYATIGARIWLPPDEVGMIVDRGHDWPETIQNQLQAYGQDMWLYRDDKSRETTRARNTYREDARGFQYLNPRVRITPRDLSGTKLEDPKTLHFICSPSRARIILNEVANRPGWTPVTIYEPIPDRCIPEELPALLEILPQISILSPNAEEALSLLAMPLDVTRGVVEEAALQLLSFGVGAEGRGVVIIRSGHLGAYVANVERGGQWVEAYWTPSDSDRVVDVTGAGNAFLGGLGAGLHFTKGDPFEATLYGTISASFVIEQEGLPHLEHNTSRTETGELWNGSKPQKRLESLRKRIRNRVET</sequence>
<proteinExistence type="predicted"/>
<evidence type="ECO:0000313" key="2">
    <source>
        <dbReference type="EMBL" id="KAH8106249.1"/>
    </source>
</evidence>
<dbReference type="PANTHER" id="PTHR47098">
    <property type="entry name" value="PROTEIN MAK32"/>
    <property type="match status" value="1"/>
</dbReference>
<organism evidence="2 3">
    <name type="scientific">Cristinia sonorae</name>
    <dbReference type="NCBI Taxonomy" id="1940300"/>
    <lineage>
        <taxon>Eukaryota</taxon>
        <taxon>Fungi</taxon>
        <taxon>Dikarya</taxon>
        <taxon>Basidiomycota</taxon>
        <taxon>Agaricomycotina</taxon>
        <taxon>Agaricomycetes</taxon>
        <taxon>Agaricomycetidae</taxon>
        <taxon>Agaricales</taxon>
        <taxon>Pleurotineae</taxon>
        <taxon>Stephanosporaceae</taxon>
        <taxon>Cristinia</taxon>
    </lineage>
</organism>
<dbReference type="Pfam" id="PF00294">
    <property type="entry name" value="PfkB"/>
    <property type="match status" value="1"/>
</dbReference>
<evidence type="ECO:0000259" key="1">
    <source>
        <dbReference type="Pfam" id="PF00294"/>
    </source>
</evidence>
<feature type="domain" description="Carbohydrate kinase PfkB" evidence="1">
    <location>
        <begin position="171"/>
        <end position="304"/>
    </location>
</feature>
<keyword evidence="3" id="KW-1185">Reference proteome</keyword>
<dbReference type="AlphaFoldDB" id="A0A8K0UYS5"/>
<evidence type="ECO:0000313" key="3">
    <source>
        <dbReference type="Proteomes" id="UP000813824"/>
    </source>
</evidence>
<dbReference type="PANTHER" id="PTHR47098:SF2">
    <property type="entry name" value="PROTEIN MAK32"/>
    <property type="match status" value="1"/>
</dbReference>
<dbReference type="EMBL" id="JAEVFJ010000003">
    <property type="protein sequence ID" value="KAH8106249.1"/>
    <property type="molecule type" value="Genomic_DNA"/>
</dbReference>
<protein>
    <submittedName>
        <fullName evidence="2">Ribokinase-like protein</fullName>
    </submittedName>
</protein>
<comment type="caution">
    <text evidence="2">The sequence shown here is derived from an EMBL/GenBank/DDBJ whole genome shotgun (WGS) entry which is preliminary data.</text>
</comment>
<dbReference type="SUPFAM" id="SSF53613">
    <property type="entry name" value="Ribokinase-like"/>
    <property type="match status" value="1"/>
</dbReference>
<dbReference type="InterPro" id="IPR029056">
    <property type="entry name" value="Ribokinase-like"/>
</dbReference>
<gene>
    <name evidence="2" type="ORF">BXZ70DRAFT_918838</name>
</gene>
<dbReference type="OrthoDB" id="497927at2759"/>
<name>A0A8K0UYS5_9AGAR</name>
<dbReference type="InterPro" id="IPR011611">
    <property type="entry name" value="PfkB_dom"/>
</dbReference>
<dbReference type="Gene3D" id="3.40.1190.20">
    <property type="match status" value="1"/>
</dbReference>